<sequence length="46" mass="5009">MSDGSGASVVLTLRDWAAQYHACAIRHNGLVTTLEETRHATAERPD</sequence>
<evidence type="ECO:0000313" key="1">
    <source>
        <dbReference type="EMBL" id="XCJ80125.1"/>
    </source>
</evidence>
<dbReference type="AlphaFoldDB" id="A0AB74UGG7"/>
<name>A0AB74UGG7_9GAMM</name>
<proteinExistence type="predicted"/>
<organism evidence="1">
    <name type="scientific">Salinicola endophyticus</name>
    <dbReference type="NCBI Taxonomy" id="1949083"/>
    <lineage>
        <taxon>Bacteria</taxon>
        <taxon>Pseudomonadati</taxon>
        <taxon>Pseudomonadota</taxon>
        <taxon>Gammaproteobacteria</taxon>
        <taxon>Oceanospirillales</taxon>
        <taxon>Halomonadaceae</taxon>
        <taxon>Salinicola</taxon>
    </lineage>
</organism>
<reference evidence="1" key="1">
    <citation type="submission" date="2024-06" db="EMBL/GenBank/DDBJ databases">
        <title>Complete genome of Salinicola endophyticus HNIBRBA4755.</title>
        <authorList>
            <person name="Shin S.Y."/>
            <person name="Kang H."/>
            <person name="Song J."/>
        </authorList>
    </citation>
    <scope>NUCLEOTIDE SEQUENCE</scope>
    <source>
        <strain evidence="1">HNIBRBA4755</strain>
    </source>
</reference>
<protein>
    <submittedName>
        <fullName evidence="1">Uncharacterized protein</fullName>
    </submittedName>
</protein>
<accession>A0AB74UGG7</accession>
<dbReference type="EMBL" id="CP159578">
    <property type="protein sequence ID" value="XCJ80125.1"/>
    <property type="molecule type" value="Genomic_DNA"/>
</dbReference>
<gene>
    <name evidence="1" type="ORF">ABV408_02845</name>
</gene>
<dbReference type="RefSeq" id="WP_207034444.1">
    <property type="nucleotide sequence ID" value="NZ_CP159578.1"/>
</dbReference>